<proteinExistence type="predicted"/>
<keyword evidence="2" id="KW-1185">Reference proteome</keyword>
<accession>A0ABQ4XAR5</accession>
<evidence type="ECO:0000313" key="2">
    <source>
        <dbReference type="Proteomes" id="UP001151760"/>
    </source>
</evidence>
<evidence type="ECO:0000313" key="1">
    <source>
        <dbReference type="EMBL" id="GJS61960.1"/>
    </source>
</evidence>
<reference evidence="1" key="2">
    <citation type="submission" date="2022-01" db="EMBL/GenBank/DDBJ databases">
        <authorList>
            <person name="Yamashiro T."/>
            <person name="Shiraishi A."/>
            <person name="Satake H."/>
            <person name="Nakayama K."/>
        </authorList>
    </citation>
    <scope>NUCLEOTIDE SEQUENCE</scope>
</reference>
<reference evidence="1" key="1">
    <citation type="journal article" date="2022" name="Int. J. Mol. Sci.">
        <title>Draft Genome of Tanacetum Coccineum: Genomic Comparison of Closely Related Tanacetum-Family Plants.</title>
        <authorList>
            <person name="Yamashiro T."/>
            <person name="Shiraishi A."/>
            <person name="Nakayama K."/>
            <person name="Satake H."/>
        </authorList>
    </citation>
    <scope>NUCLEOTIDE SEQUENCE</scope>
</reference>
<name>A0ABQ4XAR5_9ASTR</name>
<dbReference type="Proteomes" id="UP001151760">
    <property type="component" value="Unassembled WGS sequence"/>
</dbReference>
<gene>
    <name evidence="1" type="ORF">Tco_0656744</name>
</gene>
<comment type="caution">
    <text evidence="1">The sequence shown here is derived from an EMBL/GenBank/DDBJ whole genome shotgun (WGS) entry which is preliminary data.</text>
</comment>
<sequence length="85" mass="10225">MQVQKREIRTEVDEKQVDRCRFSNEIRAEVDEEEMQTNQIQADKHKNMRIADRAKHRVKVDYMFVKIGPGWEPLIANMPRHDVNF</sequence>
<protein>
    <submittedName>
        <fullName evidence="1">Uncharacterized protein</fullName>
    </submittedName>
</protein>
<organism evidence="1 2">
    <name type="scientific">Tanacetum coccineum</name>
    <dbReference type="NCBI Taxonomy" id="301880"/>
    <lineage>
        <taxon>Eukaryota</taxon>
        <taxon>Viridiplantae</taxon>
        <taxon>Streptophyta</taxon>
        <taxon>Embryophyta</taxon>
        <taxon>Tracheophyta</taxon>
        <taxon>Spermatophyta</taxon>
        <taxon>Magnoliopsida</taxon>
        <taxon>eudicotyledons</taxon>
        <taxon>Gunneridae</taxon>
        <taxon>Pentapetalae</taxon>
        <taxon>asterids</taxon>
        <taxon>campanulids</taxon>
        <taxon>Asterales</taxon>
        <taxon>Asteraceae</taxon>
        <taxon>Asteroideae</taxon>
        <taxon>Anthemideae</taxon>
        <taxon>Anthemidinae</taxon>
        <taxon>Tanacetum</taxon>
    </lineage>
</organism>
<dbReference type="EMBL" id="BQNB010009328">
    <property type="protein sequence ID" value="GJS61960.1"/>
    <property type="molecule type" value="Genomic_DNA"/>
</dbReference>